<evidence type="ECO:0008006" key="3">
    <source>
        <dbReference type="Google" id="ProtNLM"/>
    </source>
</evidence>
<protein>
    <recommendedName>
        <fullName evidence="3">BrnT family toxin</fullName>
    </recommendedName>
</protein>
<keyword evidence="2" id="KW-1185">Reference proteome</keyword>
<gene>
    <name evidence="1" type="ORF">SAMN05444276_101347</name>
</gene>
<accession>A0A1H2RH96</accession>
<dbReference type="Pfam" id="PF04365">
    <property type="entry name" value="BrnT_toxin"/>
    <property type="match status" value="1"/>
</dbReference>
<dbReference type="OrthoDB" id="839663at2"/>
<organism evidence="1 2">
    <name type="scientific">Paracoccus sanguinis</name>
    <dbReference type="NCBI Taxonomy" id="1545044"/>
    <lineage>
        <taxon>Bacteria</taxon>
        <taxon>Pseudomonadati</taxon>
        <taxon>Pseudomonadota</taxon>
        <taxon>Alphaproteobacteria</taxon>
        <taxon>Rhodobacterales</taxon>
        <taxon>Paracoccaceae</taxon>
        <taxon>Paracoccus</taxon>
    </lineage>
</organism>
<dbReference type="AlphaFoldDB" id="A0A1H2RH96"/>
<dbReference type="EMBL" id="FNNA01000001">
    <property type="protein sequence ID" value="SDW18826.1"/>
    <property type="molecule type" value="Genomic_DNA"/>
</dbReference>
<evidence type="ECO:0000313" key="1">
    <source>
        <dbReference type="EMBL" id="SDW18826.1"/>
    </source>
</evidence>
<name>A0A1H2RH96_9RHOB</name>
<dbReference type="STRING" id="1545044.SAMN05444276_101347"/>
<dbReference type="Gene3D" id="3.10.450.530">
    <property type="entry name" value="Ribonuclease toxin, BrnT, of type II toxin-antitoxin system"/>
    <property type="match status" value="1"/>
</dbReference>
<sequence length="89" mass="10376">MFEWDDDKRAANLAKHGVDLAAAGRLDWGSALTVPDERGDYGEARFVSILPLDRRLHVCVWTWRARARRIISLRKANAREERFYGKELY</sequence>
<dbReference type="Proteomes" id="UP000182944">
    <property type="component" value="Unassembled WGS sequence"/>
</dbReference>
<dbReference type="InterPro" id="IPR007460">
    <property type="entry name" value="BrnT_toxin"/>
</dbReference>
<reference evidence="2" key="1">
    <citation type="submission" date="2016-10" db="EMBL/GenBank/DDBJ databases">
        <authorList>
            <person name="Varghese N."/>
            <person name="Submissions S."/>
        </authorList>
    </citation>
    <scope>NUCLEOTIDE SEQUENCE [LARGE SCALE GENOMIC DNA]</scope>
    <source>
        <strain evidence="2">DSM 29303</strain>
    </source>
</reference>
<dbReference type="InterPro" id="IPR038573">
    <property type="entry name" value="BrnT_sf"/>
</dbReference>
<proteinExistence type="predicted"/>
<dbReference type="RefSeq" id="WP_036733716.1">
    <property type="nucleotide sequence ID" value="NZ_FNNA01000001.1"/>
</dbReference>
<evidence type="ECO:0000313" key="2">
    <source>
        <dbReference type="Proteomes" id="UP000182944"/>
    </source>
</evidence>